<dbReference type="Pfam" id="PF00440">
    <property type="entry name" value="TetR_N"/>
    <property type="match status" value="1"/>
</dbReference>
<organism evidence="6 7">
    <name type="scientific">Gryllotalpicola reticulitermitis</name>
    <dbReference type="NCBI Taxonomy" id="1184153"/>
    <lineage>
        <taxon>Bacteria</taxon>
        <taxon>Bacillati</taxon>
        <taxon>Actinomycetota</taxon>
        <taxon>Actinomycetes</taxon>
        <taxon>Micrococcales</taxon>
        <taxon>Microbacteriaceae</taxon>
        <taxon>Gryllotalpicola</taxon>
    </lineage>
</organism>
<evidence type="ECO:0000259" key="5">
    <source>
        <dbReference type="PROSITE" id="PS50977"/>
    </source>
</evidence>
<dbReference type="EMBL" id="JBHSCN010000001">
    <property type="protein sequence ID" value="MFC4241763.1"/>
    <property type="molecule type" value="Genomic_DNA"/>
</dbReference>
<dbReference type="RefSeq" id="WP_390226503.1">
    <property type="nucleotide sequence ID" value="NZ_JBHSCN010000001.1"/>
</dbReference>
<reference evidence="7" key="1">
    <citation type="journal article" date="2019" name="Int. J. Syst. Evol. Microbiol.">
        <title>The Global Catalogue of Microorganisms (GCM) 10K type strain sequencing project: providing services to taxonomists for standard genome sequencing and annotation.</title>
        <authorList>
            <consortium name="The Broad Institute Genomics Platform"/>
            <consortium name="The Broad Institute Genome Sequencing Center for Infectious Disease"/>
            <person name="Wu L."/>
            <person name="Ma J."/>
        </authorList>
    </citation>
    <scope>NUCLEOTIDE SEQUENCE [LARGE SCALE GENOMIC DNA]</scope>
    <source>
        <strain evidence="7">CGMCC 1.10363</strain>
    </source>
</reference>
<sequence length="170" mass="18326">MLSAAREIFESDGVLAPLNGIAVRAGIGNATLYRNFPTREDLLAAVVETSVEDAVVKAEELATALAPRDALAEWLTELAWRLRIWHDLPYCVAAAHGDADAPLSSAYAPILQQTARLLRNAQDAGCATSEITAEELFELVTTLSWGIDRFGDDEEAARRRTGIATAGVFL</sequence>
<evidence type="ECO:0000313" key="6">
    <source>
        <dbReference type="EMBL" id="MFC4241763.1"/>
    </source>
</evidence>
<keyword evidence="7" id="KW-1185">Reference proteome</keyword>
<keyword evidence="1" id="KW-0805">Transcription regulation</keyword>
<feature type="domain" description="HTH tetR-type" evidence="5">
    <location>
        <begin position="1"/>
        <end position="54"/>
    </location>
</feature>
<evidence type="ECO:0000313" key="7">
    <source>
        <dbReference type="Proteomes" id="UP001595900"/>
    </source>
</evidence>
<dbReference type="InterPro" id="IPR049445">
    <property type="entry name" value="TetR_SbtR-like_C"/>
</dbReference>
<evidence type="ECO:0000256" key="4">
    <source>
        <dbReference type="PROSITE-ProRule" id="PRU00335"/>
    </source>
</evidence>
<dbReference type="PANTHER" id="PTHR30055:SF234">
    <property type="entry name" value="HTH-TYPE TRANSCRIPTIONAL REGULATOR BETI"/>
    <property type="match status" value="1"/>
</dbReference>
<dbReference type="Proteomes" id="UP001595900">
    <property type="component" value="Unassembled WGS sequence"/>
</dbReference>
<dbReference type="SUPFAM" id="SSF46689">
    <property type="entry name" value="Homeodomain-like"/>
    <property type="match status" value="1"/>
</dbReference>
<dbReference type="PRINTS" id="PR00455">
    <property type="entry name" value="HTHTETR"/>
</dbReference>
<dbReference type="InterPro" id="IPR001647">
    <property type="entry name" value="HTH_TetR"/>
</dbReference>
<dbReference type="PROSITE" id="PS50977">
    <property type="entry name" value="HTH_TETR_2"/>
    <property type="match status" value="1"/>
</dbReference>
<gene>
    <name evidence="6" type="ORF">ACFOYW_00130</name>
</gene>
<protein>
    <submittedName>
        <fullName evidence="6">TetR/AcrR family transcriptional regulator</fullName>
    </submittedName>
</protein>
<dbReference type="PANTHER" id="PTHR30055">
    <property type="entry name" value="HTH-TYPE TRANSCRIPTIONAL REGULATOR RUTR"/>
    <property type="match status" value="1"/>
</dbReference>
<dbReference type="Pfam" id="PF21597">
    <property type="entry name" value="TetR_C_43"/>
    <property type="match status" value="1"/>
</dbReference>
<name>A0ABV8Q378_9MICO</name>
<evidence type="ECO:0000256" key="2">
    <source>
        <dbReference type="ARBA" id="ARBA00023125"/>
    </source>
</evidence>
<dbReference type="InterPro" id="IPR009057">
    <property type="entry name" value="Homeodomain-like_sf"/>
</dbReference>
<dbReference type="InterPro" id="IPR050109">
    <property type="entry name" value="HTH-type_TetR-like_transc_reg"/>
</dbReference>
<feature type="DNA-binding region" description="H-T-H motif" evidence="4">
    <location>
        <begin position="17"/>
        <end position="36"/>
    </location>
</feature>
<comment type="caution">
    <text evidence="6">The sequence shown here is derived from an EMBL/GenBank/DDBJ whole genome shotgun (WGS) entry which is preliminary data.</text>
</comment>
<proteinExistence type="predicted"/>
<evidence type="ECO:0000256" key="3">
    <source>
        <dbReference type="ARBA" id="ARBA00023163"/>
    </source>
</evidence>
<accession>A0ABV8Q378</accession>
<keyword evidence="3" id="KW-0804">Transcription</keyword>
<keyword evidence="2 4" id="KW-0238">DNA-binding</keyword>
<dbReference type="Gene3D" id="1.10.357.10">
    <property type="entry name" value="Tetracycline Repressor, domain 2"/>
    <property type="match status" value="1"/>
</dbReference>
<evidence type="ECO:0000256" key="1">
    <source>
        <dbReference type="ARBA" id="ARBA00023015"/>
    </source>
</evidence>